<reference evidence="3" key="1">
    <citation type="journal article" date="2019" name="Curr. Biol.">
        <title>Genome Sequence of Striga asiatica Provides Insight into the Evolution of Plant Parasitism.</title>
        <authorList>
            <person name="Yoshida S."/>
            <person name="Kim S."/>
            <person name="Wafula E.K."/>
            <person name="Tanskanen J."/>
            <person name="Kim Y.M."/>
            <person name="Honaas L."/>
            <person name="Yang Z."/>
            <person name="Spallek T."/>
            <person name="Conn C.E."/>
            <person name="Ichihashi Y."/>
            <person name="Cheong K."/>
            <person name="Cui S."/>
            <person name="Der J.P."/>
            <person name="Gundlach H."/>
            <person name="Jiao Y."/>
            <person name="Hori C."/>
            <person name="Ishida J.K."/>
            <person name="Kasahara H."/>
            <person name="Kiba T."/>
            <person name="Kim M.S."/>
            <person name="Koo N."/>
            <person name="Laohavisit A."/>
            <person name="Lee Y.H."/>
            <person name="Lumba S."/>
            <person name="McCourt P."/>
            <person name="Mortimer J.C."/>
            <person name="Mutuku J.M."/>
            <person name="Nomura T."/>
            <person name="Sasaki-Sekimoto Y."/>
            <person name="Seto Y."/>
            <person name="Wang Y."/>
            <person name="Wakatake T."/>
            <person name="Sakakibara H."/>
            <person name="Demura T."/>
            <person name="Yamaguchi S."/>
            <person name="Yoneyama K."/>
            <person name="Manabe R.I."/>
            <person name="Nelson D.C."/>
            <person name="Schulman A.H."/>
            <person name="Timko M.P."/>
            <person name="dePamphilis C.W."/>
            <person name="Choi D."/>
            <person name="Shirasu K."/>
        </authorList>
    </citation>
    <scope>NUCLEOTIDE SEQUENCE [LARGE SCALE GENOMIC DNA]</scope>
    <source>
        <strain evidence="3">cv. UVA1</strain>
    </source>
</reference>
<evidence type="ECO:0000313" key="3">
    <source>
        <dbReference type="Proteomes" id="UP000325081"/>
    </source>
</evidence>
<dbReference type="PANTHER" id="PTHR34276">
    <property type="entry name" value="MINI-RIBONUCLEASE 3"/>
    <property type="match status" value="1"/>
</dbReference>
<dbReference type="Proteomes" id="UP000325081">
    <property type="component" value="Unassembled WGS sequence"/>
</dbReference>
<gene>
    <name evidence="2" type="ORF">STAS_31035</name>
</gene>
<dbReference type="AlphaFoldDB" id="A0A5A7R6W1"/>
<evidence type="ECO:0000256" key="1">
    <source>
        <dbReference type="SAM" id="MobiDB-lite"/>
    </source>
</evidence>
<organism evidence="2 3">
    <name type="scientific">Striga asiatica</name>
    <name type="common">Asiatic witchweed</name>
    <name type="synonym">Buchnera asiatica</name>
    <dbReference type="NCBI Taxonomy" id="4170"/>
    <lineage>
        <taxon>Eukaryota</taxon>
        <taxon>Viridiplantae</taxon>
        <taxon>Streptophyta</taxon>
        <taxon>Embryophyta</taxon>
        <taxon>Tracheophyta</taxon>
        <taxon>Spermatophyta</taxon>
        <taxon>Magnoliopsida</taxon>
        <taxon>eudicotyledons</taxon>
        <taxon>Gunneridae</taxon>
        <taxon>Pentapetalae</taxon>
        <taxon>asterids</taxon>
        <taxon>lamiids</taxon>
        <taxon>Lamiales</taxon>
        <taxon>Orobanchaceae</taxon>
        <taxon>Buchnereae</taxon>
        <taxon>Striga</taxon>
    </lineage>
</organism>
<proteinExistence type="predicted"/>
<protein>
    <submittedName>
        <fullName evidence="2">Ribonuclease III family protein</fullName>
    </submittedName>
</protein>
<dbReference type="OrthoDB" id="495795at2759"/>
<accession>A0A5A7R6W1</accession>
<feature type="compositionally biased region" description="Polar residues" evidence="1">
    <location>
        <begin position="1"/>
        <end position="13"/>
    </location>
</feature>
<feature type="region of interest" description="Disordered" evidence="1">
    <location>
        <begin position="162"/>
        <end position="182"/>
    </location>
</feature>
<evidence type="ECO:0000313" key="2">
    <source>
        <dbReference type="EMBL" id="GER53513.1"/>
    </source>
</evidence>
<feature type="region of interest" description="Disordered" evidence="1">
    <location>
        <begin position="1"/>
        <end position="47"/>
    </location>
</feature>
<name>A0A5A7R6W1_STRAF</name>
<sequence length="182" mass="20736">MARSILSPTSAVRASSVDVEHRIPHNPRRTHPKKTEPPRPRSVPRRYPFRTSLNAASRENLKCWCRGFRWLVFGIQNMATHSAQSGEPRSILNPASLAYIGDCIYEDAMLQKLRSDDFLSQEESTIFVVVITDGLHDSEIGYLYLTNVQRLEEIMEKIGFSIDTSKPPEEDRNKTGVSNEDF</sequence>
<dbReference type="EMBL" id="BKCP01010626">
    <property type="protein sequence ID" value="GER53513.1"/>
    <property type="molecule type" value="Genomic_DNA"/>
</dbReference>
<comment type="caution">
    <text evidence="2">The sequence shown here is derived from an EMBL/GenBank/DDBJ whole genome shotgun (WGS) entry which is preliminary data.</text>
</comment>
<keyword evidence="3" id="KW-1185">Reference proteome</keyword>
<dbReference type="PANTHER" id="PTHR34276:SF1">
    <property type="entry name" value="MINI-RIBONUCLEASE 3"/>
    <property type="match status" value="1"/>
</dbReference>